<dbReference type="InterPro" id="IPR044206">
    <property type="entry name" value="EGC1/2"/>
</dbReference>
<dbReference type="GO" id="GO:0048046">
    <property type="term" value="C:apoplast"/>
    <property type="evidence" value="ECO:0007669"/>
    <property type="project" value="InterPro"/>
</dbReference>
<comment type="caution">
    <text evidence="3">The sequence shown here is derived from an EMBL/GenBank/DDBJ whole genome shotgun (WGS) entry which is preliminary data.</text>
</comment>
<dbReference type="Pfam" id="PF03330">
    <property type="entry name" value="DPBB_1"/>
    <property type="match status" value="1"/>
</dbReference>
<proteinExistence type="predicted"/>
<dbReference type="PANTHER" id="PTHR47295:SF7">
    <property type="entry name" value="RLPA-LIKE DOUBLE-PSI BETA-BARREL DOMAIN-CONTAINING PROTEIN-RELATED"/>
    <property type="match status" value="1"/>
</dbReference>
<dbReference type="Gramene" id="mRNA:HanXRQr2_Chr09g0371541">
    <property type="protein sequence ID" value="CDS:HanXRQr2_Chr09g0371541.1"/>
    <property type="gene ID" value="HanXRQr2_Chr09g0371541"/>
</dbReference>
<feature type="transmembrane region" description="Helical" evidence="1">
    <location>
        <begin position="89"/>
        <end position="114"/>
    </location>
</feature>
<evidence type="ECO:0000256" key="1">
    <source>
        <dbReference type="SAM" id="Phobius"/>
    </source>
</evidence>
<dbReference type="CDD" id="cd22269">
    <property type="entry name" value="DPBB_EG45-like"/>
    <property type="match status" value="1"/>
</dbReference>
<organism evidence="3 4">
    <name type="scientific">Helianthus annuus</name>
    <name type="common">Common sunflower</name>
    <dbReference type="NCBI Taxonomy" id="4232"/>
    <lineage>
        <taxon>Eukaryota</taxon>
        <taxon>Viridiplantae</taxon>
        <taxon>Streptophyta</taxon>
        <taxon>Embryophyta</taxon>
        <taxon>Tracheophyta</taxon>
        <taxon>Spermatophyta</taxon>
        <taxon>Magnoliopsida</taxon>
        <taxon>eudicotyledons</taxon>
        <taxon>Gunneridae</taxon>
        <taxon>Pentapetalae</taxon>
        <taxon>asterids</taxon>
        <taxon>campanulids</taxon>
        <taxon>Asterales</taxon>
        <taxon>Asteraceae</taxon>
        <taxon>Asteroideae</taxon>
        <taxon>Heliantheae alliance</taxon>
        <taxon>Heliantheae</taxon>
        <taxon>Helianthus</taxon>
    </lineage>
</organism>
<keyword evidence="1" id="KW-0812">Transmembrane</keyword>
<evidence type="ECO:0000313" key="3">
    <source>
        <dbReference type="EMBL" id="KAF5789466.1"/>
    </source>
</evidence>
<dbReference type="Proteomes" id="UP000215914">
    <property type="component" value="Unassembled WGS sequence"/>
</dbReference>
<accession>A0A9K3I423</accession>
<dbReference type="InterPro" id="IPR007112">
    <property type="entry name" value="Expansin/allergen_DPBB_dom"/>
</dbReference>
<keyword evidence="1" id="KW-1133">Transmembrane helix</keyword>
<dbReference type="Gene3D" id="2.40.40.10">
    <property type="entry name" value="RlpA-like domain"/>
    <property type="match status" value="1"/>
</dbReference>
<dbReference type="SUPFAM" id="SSF50685">
    <property type="entry name" value="Barwin-like endoglucanases"/>
    <property type="match status" value="1"/>
</dbReference>
<protein>
    <submittedName>
        <fullName evidence="3">RlpA-like protein, double-psi beta-barrel</fullName>
    </submittedName>
</protein>
<dbReference type="EMBL" id="MNCJ02000324">
    <property type="protein sequence ID" value="KAF5789466.1"/>
    <property type="molecule type" value="Genomic_DNA"/>
</dbReference>
<gene>
    <name evidence="3" type="ORF">HanXRQr2_Chr09g0371541</name>
</gene>
<dbReference type="PANTHER" id="PTHR47295">
    <property type="entry name" value="EG45-LIKE DOMAIN CONTAINING PROTEIN 1-RELATED"/>
    <property type="match status" value="1"/>
</dbReference>
<evidence type="ECO:0000313" key="4">
    <source>
        <dbReference type="Proteomes" id="UP000215914"/>
    </source>
</evidence>
<dbReference type="InterPro" id="IPR036908">
    <property type="entry name" value="RlpA-like_sf"/>
</dbReference>
<feature type="domain" description="Expansin-like EG45" evidence="2">
    <location>
        <begin position="1"/>
        <end position="81"/>
    </location>
</feature>
<dbReference type="AlphaFoldDB" id="A0A9K3I423"/>
<dbReference type="InterPro" id="IPR009009">
    <property type="entry name" value="RlpA-like_DPBB"/>
</dbReference>
<name>A0A9K3I423_HELAN</name>
<keyword evidence="1" id="KW-0472">Membrane</keyword>
<reference evidence="3" key="2">
    <citation type="submission" date="2020-06" db="EMBL/GenBank/DDBJ databases">
        <title>Helianthus annuus Genome sequencing and assembly Release 2.</title>
        <authorList>
            <person name="Gouzy J."/>
            <person name="Langlade N."/>
            <person name="Munos S."/>
        </authorList>
    </citation>
    <scope>NUCLEOTIDE SEQUENCE</scope>
    <source>
        <tissue evidence="3">Leaves</tissue>
    </source>
</reference>
<dbReference type="GO" id="GO:0009627">
    <property type="term" value="P:systemic acquired resistance"/>
    <property type="evidence" value="ECO:0007669"/>
    <property type="project" value="InterPro"/>
</dbReference>
<sequence length="142" mass="16097">MVAKLHSSLFANGRACGRKYRIRYTSGTNKAIHDACTGNTIVVMVIDQCKTCLANDLVLSQEAFAKIARPNLGRVNIAYQQYELSIIELILLFEVYIFVCQLTNLLIGIFYGGFQDLIMQNMKHPVMCFSTKCFSTKRRTNE</sequence>
<evidence type="ECO:0000259" key="2">
    <source>
        <dbReference type="PROSITE" id="PS50842"/>
    </source>
</evidence>
<dbReference type="PROSITE" id="PS50842">
    <property type="entry name" value="EXPANSIN_EG45"/>
    <property type="match status" value="1"/>
</dbReference>
<keyword evidence="4" id="KW-1185">Reference proteome</keyword>
<reference evidence="3" key="1">
    <citation type="journal article" date="2017" name="Nature">
        <title>The sunflower genome provides insights into oil metabolism, flowering and Asterid evolution.</title>
        <authorList>
            <person name="Badouin H."/>
            <person name="Gouzy J."/>
            <person name="Grassa C.J."/>
            <person name="Murat F."/>
            <person name="Staton S.E."/>
            <person name="Cottret L."/>
            <person name="Lelandais-Briere C."/>
            <person name="Owens G.L."/>
            <person name="Carrere S."/>
            <person name="Mayjonade B."/>
            <person name="Legrand L."/>
            <person name="Gill N."/>
            <person name="Kane N.C."/>
            <person name="Bowers J.E."/>
            <person name="Hubner S."/>
            <person name="Bellec A."/>
            <person name="Berard A."/>
            <person name="Berges H."/>
            <person name="Blanchet N."/>
            <person name="Boniface M.C."/>
            <person name="Brunel D."/>
            <person name="Catrice O."/>
            <person name="Chaidir N."/>
            <person name="Claudel C."/>
            <person name="Donnadieu C."/>
            <person name="Faraut T."/>
            <person name="Fievet G."/>
            <person name="Helmstetter N."/>
            <person name="King M."/>
            <person name="Knapp S.J."/>
            <person name="Lai Z."/>
            <person name="Le Paslier M.C."/>
            <person name="Lippi Y."/>
            <person name="Lorenzon L."/>
            <person name="Mandel J.R."/>
            <person name="Marage G."/>
            <person name="Marchand G."/>
            <person name="Marquand E."/>
            <person name="Bret-Mestries E."/>
            <person name="Morien E."/>
            <person name="Nambeesan S."/>
            <person name="Nguyen T."/>
            <person name="Pegot-Espagnet P."/>
            <person name="Pouilly N."/>
            <person name="Raftis F."/>
            <person name="Sallet E."/>
            <person name="Schiex T."/>
            <person name="Thomas J."/>
            <person name="Vandecasteele C."/>
            <person name="Vares D."/>
            <person name="Vear F."/>
            <person name="Vautrin S."/>
            <person name="Crespi M."/>
            <person name="Mangin B."/>
            <person name="Burke J.M."/>
            <person name="Salse J."/>
            <person name="Munos S."/>
            <person name="Vincourt P."/>
            <person name="Rieseberg L.H."/>
            <person name="Langlade N.B."/>
        </authorList>
    </citation>
    <scope>NUCLEOTIDE SEQUENCE</scope>
    <source>
        <tissue evidence="3">Leaves</tissue>
    </source>
</reference>